<evidence type="ECO:0000256" key="3">
    <source>
        <dbReference type="SAM" id="SignalP"/>
    </source>
</evidence>
<evidence type="ECO:0000256" key="2">
    <source>
        <dbReference type="PIRSR" id="PIRSR637460-2"/>
    </source>
</evidence>
<protein>
    <submittedName>
        <fullName evidence="5">SGNH/GDSL hydrolase family protein</fullName>
    </submittedName>
</protein>
<dbReference type="GO" id="GO:0019433">
    <property type="term" value="P:triglyceride catabolic process"/>
    <property type="evidence" value="ECO:0007669"/>
    <property type="project" value="TreeGrafter"/>
</dbReference>
<dbReference type="RefSeq" id="WP_119703827.1">
    <property type="nucleotide sequence ID" value="NZ_JBHSOI010000001.1"/>
</dbReference>
<dbReference type="SUPFAM" id="SSF52266">
    <property type="entry name" value="SGNH hydrolase"/>
    <property type="match status" value="1"/>
</dbReference>
<dbReference type="InterPro" id="IPR036514">
    <property type="entry name" value="SGNH_hydro_sf"/>
</dbReference>
<keyword evidence="5" id="KW-0378">Hydrolase</keyword>
<dbReference type="CDD" id="cd01823">
    <property type="entry name" value="SEST_like"/>
    <property type="match status" value="1"/>
</dbReference>
<evidence type="ECO:0000259" key="4">
    <source>
        <dbReference type="Pfam" id="PF13472"/>
    </source>
</evidence>
<feature type="chain" id="PRO_5016695484" evidence="3">
    <location>
        <begin position="27"/>
        <end position="395"/>
    </location>
</feature>
<dbReference type="EMBL" id="QUBR01000001">
    <property type="protein sequence ID" value="REK73717.1"/>
    <property type="molecule type" value="Genomic_DNA"/>
</dbReference>
<organism evidence="5 6">
    <name type="scientific">Aeromicrobium endophyticum</name>
    <dbReference type="NCBI Taxonomy" id="2292704"/>
    <lineage>
        <taxon>Bacteria</taxon>
        <taxon>Bacillati</taxon>
        <taxon>Actinomycetota</taxon>
        <taxon>Actinomycetes</taxon>
        <taxon>Propionibacteriales</taxon>
        <taxon>Nocardioidaceae</taxon>
        <taxon>Aeromicrobium</taxon>
    </lineage>
</organism>
<feature type="signal peptide" evidence="3">
    <location>
        <begin position="1"/>
        <end position="26"/>
    </location>
</feature>
<evidence type="ECO:0000256" key="1">
    <source>
        <dbReference type="PIRSR" id="PIRSR637460-1"/>
    </source>
</evidence>
<feature type="active site" evidence="1">
    <location>
        <position position="266"/>
    </location>
</feature>
<dbReference type="InterPro" id="IPR013830">
    <property type="entry name" value="SGNH_hydro"/>
</dbReference>
<keyword evidence="2" id="KW-1015">Disulfide bond</keyword>
<dbReference type="PANTHER" id="PTHR37981">
    <property type="entry name" value="LIPASE 2"/>
    <property type="match status" value="1"/>
</dbReference>
<keyword evidence="3" id="KW-0732">Signal</keyword>
<feature type="disulfide bond" evidence="2">
    <location>
        <begin position="65"/>
        <end position="90"/>
    </location>
</feature>
<dbReference type="Gene3D" id="3.40.50.1110">
    <property type="entry name" value="SGNH hydrolase"/>
    <property type="match status" value="1"/>
</dbReference>
<dbReference type="Proteomes" id="UP000265581">
    <property type="component" value="Unassembled WGS sequence"/>
</dbReference>
<proteinExistence type="predicted"/>
<evidence type="ECO:0000313" key="5">
    <source>
        <dbReference type="EMBL" id="REK73717.1"/>
    </source>
</evidence>
<keyword evidence="6" id="KW-1185">Reference proteome</keyword>
<dbReference type="InterPro" id="IPR037460">
    <property type="entry name" value="SEST-like"/>
</dbReference>
<reference evidence="5 6" key="1">
    <citation type="submission" date="2018-08" db="EMBL/GenBank/DDBJ databases">
        <title>Aeromicrobium sp. M2KJ-4, whole genome shotgun sequence.</title>
        <authorList>
            <person name="Tuo L."/>
        </authorList>
    </citation>
    <scope>NUCLEOTIDE SEQUENCE [LARGE SCALE GENOMIC DNA]</scope>
    <source>
        <strain evidence="5 6">M2KJ-4</strain>
    </source>
</reference>
<dbReference type="AlphaFoldDB" id="A0A371PCT1"/>
<dbReference type="OrthoDB" id="5503950at2"/>
<comment type="caution">
    <text evidence="5">The sequence shown here is derived from an EMBL/GenBank/DDBJ whole genome shotgun (WGS) entry which is preliminary data.</text>
</comment>
<feature type="active site" description="Nucleophile" evidence="1">
    <location>
        <position position="49"/>
    </location>
</feature>
<evidence type="ECO:0000313" key="6">
    <source>
        <dbReference type="Proteomes" id="UP000265581"/>
    </source>
</evidence>
<accession>A0A371PCT1</accession>
<feature type="disulfide bond" evidence="2">
    <location>
        <begin position="138"/>
        <end position="143"/>
    </location>
</feature>
<dbReference type="Pfam" id="PF13472">
    <property type="entry name" value="Lipase_GDSL_2"/>
    <property type="match status" value="1"/>
</dbReference>
<dbReference type="PANTHER" id="PTHR37981:SF1">
    <property type="entry name" value="SGNH HYDROLASE-TYPE ESTERASE DOMAIN-CONTAINING PROTEIN"/>
    <property type="match status" value="1"/>
</dbReference>
<sequence>MRRVLAAAVTIAIGAAVMPATGAASAAAPNGVVFDHGPGGERYVALGDSAAAGPIILPQRTGGPCFRSERNLATYTAGALNVQAFTDVTCSSAKVDNMTQPQESEPPQLDALTADTTLVTLGPIGANDAGIVSTVTGCLVPGCKQRDGSTVHDKIDAIRPELAATLAEIRRRSPRAAIVVVGYGLYVPKGGCPLTQPVTPDDADYVQGLVDHTNTVLDEAARNAGAVFADLRTTPGAIDHTACAPAGQRWVEGVVPASLDGAIPFHPTAIGMQAFSTTIAASARQAIAAQRKAERQAADRARLTSSAKKLRAQAVCRGSRVRVRVKTRGAPVTRVEFRVGSKRIARDTKAPFSRSIKRSSIAKRQGALKARVQLVLPNASKTVSITIRRPSCVRR</sequence>
<dbReference type="GO" id="GO:0004806">
    <property type="term" value="F:triacylglycerol lipase activity"/>
    <property type="evidence" value="ECO:0007669"/>
    <property type="project" value="TreeGrafter"/>
</dbReference>
<gene>
    <name evidence="5" type="ORF">DX116_09350</name>
</gene>
<name>A0A371PCT1_9ACTN</name>
<feature type="domain" description="SGNH hydrolase-type esterase" evidence="4">
    <location>
        <begin position="45"/>
        <end position="274"/>
    </location>
</feature>